<dbReference type="Proteomes" id="UP000290560">
    <property type="component" value="Unassembled WGS sequence"/>
</dbReference>
<protein>
    <submittedName>
        <fullName evidence="1">Uncharacterized protein</fullName>
    </submittedName>
</protein>
<dbReference type="AlphaFoldDB" id="A0A444DEJ5"/>
<dbReference type="EMBL" id="KV875601">
    <property type="protein sequence ID" value="RZR71891.1"/>
    <property type="molecule type" value="Genomic_DNA"/>
</dbReference>
<organism evidence="1">
    <name type="scientific">Ensete ventricosum</name>
    <name type="common">Abyssinian banana</name>
    <name type="synonym">Musa ensete</name>
    <dbReference type="NCBI Taxonomy" id="4639"/>
    <lineage>
        <taxon>Eukaryota</taxon>
        <taxon>Viridiplantae</taxon>
        <taxon>Streptophyta</taxon>
        <taxon>Embryophyta</taxon>
        <taxon>Tracheophyta</taxon>
        <taxon>Spermatophyta</taxon>
        <taxon>Magnoliopsida</taxon>
        <taxon>Liliopsida</taxon>
        <taxon>Zingiberales</taxon>
        <taxon>Musaceae</taxon>
        <taxon>Ensete</taxon>
    </lineage>
</organism>
<name>A0A444DEJ5_ENSVE</name>
<gene>
    <name evidence="1" type="ORF">BHM03_00008438</name>
</gene>
<sequence length="229" mass="24868">MVGKLARLSSARMCKLVRVGRREVVKLGNASRLGLLGSVPRPPPSRGLPRDLYEGLVRVGAPDVAPSTIKPVPQPRWDSCIEFLNTGDVLDWLDHTAPRRSLSLLVPRASVGENCVRSANTISALIGIKSPLELAEHYCSGSRLVEHYGSGSGLAEHYCSGSRLVEHYGSGSELVEHYCSGYGLVEHYCSSYGLVEHYCSDFGLVEHYCLVSRLSGTTARVLNWLSTAA</sequence>
<accession>A0A444DEJ5</accession>
<reference evidence="1" key="1">
    <citation type="journal article" date="2018" name="Data Brief">
        <title>Genome sequence data from 17 accessions of Ensete ventricosum, a staple food crop for millions in Ethiopia.</title>
        <authorList>
            <person name="Yemataw Z."/>
            <person name="Muzemil S."/>
            <person name="Ambachew D."/>
            <person name="Tripathi L."/>
            <person name="Tesfaye K."/>
            <person name="Chala A."/>
            <person name="Farbos A."/>
            <person name="O'Neill P."/>
            <person name="Moore K."/>
            <person name="Grant M."/>
            <person name="Studholme D.J."/>
        </authorList>
    </citation>
    <scope>NUCLEOTIDE SEQUENCE [LARGE SCALE GENOMIC DNA]</scope>
    <source>
        <tissue evidence="1">Leaf</tissue>
    </source>
</reference>
<proteinExistence type="predicted"/>
<evidence type="ECO:0000313" key="1">
    <source>
        <dbReference type="EMBL" id="RZR71891.1"/>
    </source>
</evidence>